<proteinExistence type="predicted"/>
<evidence type="ECO:0000313" key="1">
    <source>
        <dbReference type="Proteomes" id="UP000887565"/>
    </source>
</evidence>
<dbReference type="AlphaFoldDB" id="A0A915IVN8"/>
<evidence type="ECO:0000313" key="2">
    <source>
        <dbReference type="WBParaSite" id="nRc.2.0.1.t18138-RA"/>
    </source>
</evidence>
<name>A0A915IVN8_ROMCU</name>
<dbReference type="Proteomes" id="UP000887565">
    <property type="component" value="Unplaced"/>
</dbReference>
<organism evidence="1 2">
    <name type="scientific">Romanomermis culicivorax</name>
    <name type="common">Nematode worm</name>
    <dbReference type="NCBI Taxonomy" id="13658"/>
    <lineage>
        <taxon>Eukaryota</taxon>
        <taxon>Metazoa</taxon>
        <taxon>Ecdysozoa</taxon>
        <taxon>Nematoda</taxon>
        <taxon>Enoplea</taxon>
        <taxon>Dorylaimia</taxon>
        <taxon>Mermithida</taxon>
        <taxon>Mermithoidea</taxon>
        <taxon>Mermithidae</taxon>
        <taxon>Romanomermis</taxon>
    </lineage>
</organism>
<reference evidence="2" key="1">
    <citation type="submission" date="2022-11" db="UniProtKB">
        <authorList>
            <consortium name="WormBaseParasite"/>
        </authorList>
    </citation>
    <scope>IDENTIFICATION</scope>
</reference>
<keyword evidence="1" id="KW-1185">Reference proteome</keyword>
<sequence>MTDVGLGDFKRQCGIEEAKKIQEFLAPNYQIKIFSKDHLNALIYQGDEAAKIFHLYLHDNHFDLITKMPAFMGRSYFCEKCNIGYCHKEDHKCNHETCPGCNNEQKCQLENWVKCTDCNRWFMSRTCFDNHKNDKVATKKGKVQKPKHQRWVLTK</sequence>
<protein>
    <submittedName>
        <fullName evidence="2">C2H2-type domain-containing protein</fullName>
    </submittedName>
</protein>
<accession>A0A915IVN8</accession>
<dbReference type="WBParaSite" id="nRc.2.0.1.t18138-RA">
    <property type="protein sequence ID" value="nRc.2.0.1.t18138-RA"/>
    <property type="gene ID" value="nRc.2.0.1.g18138"/>
</dbReference>